<keyword evidence="4" id="KW-1185">Reference proteome</keyword>
<protein>
    <submittedName>
        <fullName evidence="3">Serine hydrolase</fullName>
    </submittedName>
</protein>
<dbReference type="EMBL" id="BMIB01000001">
    <property type="protein sequence ID" value="GGH57971.1"/>
    <property type="molecule type" value="Genomic_DNA"/>
</dbReference>
<dbReference type="GO" id="GO:0016787">
    <property type="term" value="F:hydrolase activity"/>
    <property type="evidence" value="ECO:0007669"/>
    <property type="project" value="UniProtKB-KW"/>
</dbReference>
<dbReference type="AlphaFoldDB" id="A0A917ING0"/>
<dbReference type="Proteomes" id="UP000627292">
    <property type="component" value="Unassembled WGS sequence"/>
</dbReference>
<sequence>MLYMKNRWLLLTAPIAGLLLTQGVQAQQPLQETDAAKVKVSAARLQRIDKTLQQYVDSSWLKGAVALIAKDGAIVYNKAFGTAAPGTTMQKDAIFRIASQTKAITSVAVMMLFEEGKLLLDDPVSRYIPSFAKPQVLDQFNEKDSSYTTMPAKREVTIRDLLTHTSGIGYAGIGAKKMKAIYAKAHIPSGIGSDTFHLHYAIPRLGSLPLEHNPGEKFTYGLNTDVLGYLVEVVSGIPLDRFFATRIFEPLGMKDTYFYLPAAKHTRLVTLYTTDKVTRQLVPFKESPEMPVSAEYAKRNGSYFSGGAGLVSTVKDYAIFLQALLNGGTYNGKRILAPRTVELMTMNQVGDVMVGVNKFGLGFEITTDRGAAKIGASTGTFAWGGYFGTIYWADPQKKLVGLLFINQMPLTHGEIQDKFKALVYQSLD</sequence>
<dbReference type="InterPro" id="IPR001466">
    <property type="entry name" value="Beta-lactam-related"/>
</dbReference>
<reference evidence="3" key="1">
    <citation type="journal article" date="2014" name="Int. J. Syst. Evol. Microbiol.">
        <title>Complete genome sequence of Corynebacterium casei LMG S-19264T (=DSM 44701T), isolated from a smear-ripened cheese.</title>
        <authorList>
            <consortium name="US DOE Joint Genome Institute (JGI-PGF)"/>
            <person name="Walter F."/>
            <person name="Albersmeier A."/>
            <person name="Kalinowski J."/>
            <person name="Ruckert C."/>
        </authorList>
    </citation>
    <scope>NUCLEOTIDE SEQUENCE</scope>
    <source>
        <strain evidence="3">CGMCC 1.15290</strain>
    </source>
</reference>
<keyword evidence="3" id="KW-0378">Hydrolase</keyword>
<organism evidence="3 4">
    <name type="scientific">Filimonas zeae</name>
    <dbReference type="NCBI Taxonomy" id="1737353"/>
    <lineage>
        <taxon>Bacteria</taxon>
        <taxon>Pseudomonadati</taxon>
        <taxon>Bacteroidota</taxon>
        <taxon>Chitinophagia</taxon>
        <taxon>Chitinophagales</taxon>
        <taxon>Chitinophagaceae</taxon>
        <taxon>Filimonas</taxon>
    </lineage>
</organism>
<dbReference type="PANTHER" id="PTHR43283">
    <property type="entry name" value="BETA-LACTAMASE-RELATED"/>
    <property type="match status" value="1"/>
</dbReference>
<dbReference type="InterPro" id="IPR050789">
    <property type="entry name" value="Diverse_Enzym_Activities"/>
</dbReference>
<evidence type="ECO:0000256" key="1">
    <source>
        <dbReference type="SAM" id="SignalP"/>
    </source>
</evidence>
<keyword evidence="1" id="KW-0732">Signal</keyword>
<comment type="caution">
    <text evidence="3">The sequence shown here is derived from an EMBL/GenBank/DDBJ whole genome shotgun (WGS) entry which is preliminary data.</text>
</comment>
<proteinExistence type="predicted"/>
<dbReference type="SUPFAM" id="SSF56601">
    <property type="entry name" value="beta-lactamase/transpeptidase-like"/>
    <property type="match status" value="1"/>
</dbReference>
<evidence type="ECO:0000313" key="4">
    <source>
        <dbReference type="Proteomes" id="UP000627292"/>
    </source>
</evidence>
<dbReference type="InterPro" id="IPR012338">
    <property type="entry name" value="Beta-lactam/transpept-like"/>
</dbReference>
<name>A0A917ING0_9BACT</name>
<dbReference type="PANTHER" id="PTHR43283:SF3">
    <property type="entry name" value="BETA-LACTAMASE FAMILY PROTEIN (AFU_ORTHOLOGUE AFUA_5G07500)"/>
    <property type="match status" value="1"/>
</dbReference>
<dbReference type="Gene3D" id="3.40.710.10">
    <property type="entry name" value="DD-peptidase/beta-lactamase superfamily"/>
    <property type="match status" value="1"/>
</dbReference>
<feature type="signal peptide" evidence="1">
    <location>
        <begin position="1"/>
        <end position="26"/>
    </location>
</feature>
<gene>
    <name evidence="3" type="ORF">GCM10011379_03220</name>
</gene>
<reference evidence="3" key="2">
    <citation type="submission" date="2020-09" db="EMBL/GenBank/DDBJ databases">
        <authorList>
            <person name="Sun Q."/>
            <person name="Zhou Y."/>
        </authorList>
    </citation>
    <scope>NUCLEOTIDE SEQUENCE</scope>
    <source>
        <strain evidence="3">CGMCC 1.15290</strain>
    </source>
</reference>
<accession>A0A917ING0</accession>
<evidence type="ECO:0000259" key="2">
    <source>
        <dbReference type="Pfam" id="PF00144"/>
    </source>
</evidence>
<feature type="chain" id="PRO_5036744758" evidence="1">
    <location>
        <begin position="27"/>
        <end position="428"/>
    </location>
</feature>
<feature type="domain" description="Beta-lactamase-related" evidence="2">
    <location>
        <begin position="48"/>
        <end position="418"/>
    </location>
</feature>
<evidence type="ECO:0000313" key="3">
    <source>
        <dbReference type="EMBL" id="GGH57971.1"/>
    </source>
</evidence>
<dbReference type="Pfam" id="PF00144">
    <property type="entry name" value="Beta-lactamase"/>
    <property type="match status" value="1"/>
</dbReference>